<dbReference type="SUPFAM" id="SSF53955">
    <property type="entry name" value="Lysozyme-like"/>
    <property type="match status" value="1"/>
</dbReference>
<dbReference type="RefSeq" id="WP_256791570.1">
    <property type="nucleotide sequence ID" value="NZ_JAATER010000663.1"/>
</dbReference>
<name>A0A9X2LMZ2_9ACTN</name>
<evidence type="ECO:0000313" key="1">
    <source>
        <dbReference type="EMBL" id="MCQ8774197.1"/>
    </source>
</evidence>
<accession>A0A9X2LMZ2</accession>
<dbReference type="Proteomes" id="UP001142374">
    <property type="component" value="Unassembled WGS sequence"/>
</dbReference>
<dbReference type="AlphaFoldDB" id="A0A9X2LMZ2"/>
<comment type="caution">
    <text evidence="1">The sequence shown here is derived from an EMBL/GenBank/DDBJ whole genome shotgun (WGS) entry which is preliminary data.</text>
</comment>
<keyword evidence="2" id="KW-1185">Reference proteome</keyword>
<sequence length="205" mass="21543">MPDALRPKGLALVGGAGLFLKAPLARFSEGTGEFAGRGGISLADVPLVLHRIGVESGGDPNAVNNWDSNAAAGDPSKGLLQVIGSTFNAYAGPYRSLGQFHPVASLYAGLSYAIDRYGSGWRRALSGTSGYWMGTLSASPGLRLVGEQGPELVDFRGGERVHDARKTQNLLGGRTVEIHIHEAKSESTTQAVLRALQYAEAMHGI</sequence>
<organism evidence="1 2">
    <name type="scientific">Streptomyces telluris</name>
    <dbReference type="NCBI Taxonomy" id="2720021"/>
    <lineage>
        <taxon>Bacteria</taxon>
        <taxon>Bacillati</taxon>
        <taxon>Actinomycetota</taxon>
        <taxon>Actinomycetes</taxon>
        <taxon>Kitasatosporales</taxon>
        <taxon>Streptomycetaceae</taxon>
        <taxon>Streptomyces</taxon>
    </lineage>
</organism>
<gene>
    <name evidence="1" type="ORF">NQU55_31210</name>
</gene>
<dbReference type="InterPro" id="IPR023346">
    <property type="entry name" value="Lysozyme-like_dom_sf"/>
</dbReference>
<proteinExistence type="predicted"/>
<dbReference type="EMBL" id="JANIID010000039">
    <property type="protein sequence ID" value="MCQ8774197.1"/>
    <property type="molecule type" value="Genomic_DNA"/>
</dbReference>
<evidence type="ECO:0000313" key="2">
    <source>
        <dbReference type="Proteomes" id="UP001142374"/>
    </source>
</evidence>
<protein>
    <submittedName>
        <fullName evidence="1">Transglycosylase SLT domain-containing protein</fullName>
    </submittedName>
</protein>
<reference evidence="1" key="1">
    <citation type="submission" date="2022-06" db="EMBL/GenBank/DDBJ databases">
        <title>WGS of actinobacteria.</title>
        <authorList>
            <person name="Thawai C."/>
        </authorList>
    </citation>
    <scope>NUCLEOTIDE SEQUENCE</scope>
    <source>
        <strain evidence="1">AA8</strain>
    </source>
</reference>